<keyword evidence="2" id="KW-1185">Reference proteome</keyword>
<dbReference type="EMBL" id="JABFTP020000124">
    <property type="protein sequence ID" value="KAL3278565.1"/>
    <property type="molecule type" value="Genomic_DNA"/>
</dbReference>
<comment type="caution">
    <text evidence="1">The sequence shown here is derived from an EMBL/GenBank/DDBJ whole genome shotgun (WGS) entry which is preliminary data.</text>
</comment>
<gene>
    <name evidence="1" type="ORF">HHI36_016111</name>
</gene>
<evidence type="ECO:0000313" key="1">
    <source>
        <dbReference type="EMBL" id="KAL3278565.1"/>
    </source>
</evidence>
<dbReference type="Proteomes" id="UP001516400">
    <property type="component" value="Unassembled WGS sequence"/>
</dbReference>
<proteinExistence type="predicted"/>
<dbReference type="AlphaFoldDB" id="A0ABD2NIK9"/>
<organism evidence="1 2">
    <name type="scientific">Cryptolaemus montrouzieri</name>
    <dbReference type="NCBI Taxonomy" id="559131"/>
    <lineage>
        <taxon>Eukaryota</taxon>
        <taxon>Metazoa</taxon>
        <taxon>Ecdysozoa</taxon>
        <taxon>Arthropoda</taxon>
        <taxon>Hexapoda</taxon>
        <taxon>Insecta</taxon>
        <taxon>Pterygota</taxon>
        <taxon>Neoptera</taxon>
        <taxon>Endopterygota</taxon>
        <taxon>Coleoptera</taxon>
        <taxon>Polyphaga</taxon>
        <taxon>Cucujiformia</taxon>
        <taxon>Coccinelloidea</taxon>
        <taxon>Coccinellidae</taxon>
        <taxon>Scymninae</taxon>
        <taxon>Scymnini</taxon>
        <taxon>Cryptolaemus</taxon>
    </lineage>
</organism>
<protein>
    <submittedName>
        <fullName evidence="1">Uncharacterized protein</fullName>
    </submittedName>
</protein>
<evidence type="ECO:0000313" key="2">
    <source>
        <dbReference type="Proteomes" id="UP001516400"/>
    </source>
</evidence>
<sequence length="121" mass="14197">MGLLENWNEYKKRRNEYVNLLKTKKKDPYKMWKALKSIVNLKNISDCFGRGIEFEIDGVIVNVTDKHDFTKKFNKYFVNSINENVDSINARPTFGVNGNVLLHFVKSLLLYEKFLHALKPV</sequence>
<name>A0ABD2NIK9_9CUCU</name>
<accession>A0ABD2NIK9</accession>
<reference evidence="1 2" key="1">
    <citation type="journal article" date="2021" name="BMC Biol.">
        <title>Horizontally acquired antibacterial genes associated with adaptive radiation of ladybird beetles.</title>
        <authorList>
            <person name="Li H.S."/>
            <person name="Tang X.F."/>
            <person name="Huang Y.H."/>
            <person name="Xu Z.Y."/>
            <person name="Chen M.L."/>
            <person name="Du X.Y."/>
            <person name="Qiu B.Y."/>
            <person name="Chen P.T."/>
            <person name="Zhang W."/>
            <person name="Slipinski A."/>
            <person name="Escalona H.E."/>
            <person name="Waterhouse R.M."/>
            <person name="Zwick A."/>
            <person name="Pang H."/>
        </authorList>
    </citation>
    <scope>NUCLEOTIDE SEQUENCE [LARGE SCALE GENOMIC DNA]</scope>
    <source>
        <strain evidence="1">SYSU2018</strain>
    </source>
</reference>